<dbReference type="Pfam" id="PF00571">
    <property type="entry name" value="CBS"/>
    <property type="match status" value="2"/>
</dbReference>
<keyword evidence="1" id="KW-0677">Repeat</keyword>
<dbReference type="Gene3D" id="3.30.465.10">
    <property type="match status" value="1"/>
</dbReference>
<dbReference type="CDD" id="cd04590">
    <property type="entry name" value="CBS_pair_CorC_HlyC_assoc"/>
    <property type="match status" value="1"/>
</dbReference>
<dbReference type="AlphaFoldDB" id="A0A2V1K5Y2"/>
<evidence type="ECO:0000256" key="2">
    <source>
        <dbReference type="ARBA" id="ARBA00023122"/>
    </source>
</evidence>
<keyword evidence="4" id="KW-0472">Membrane</keyword>
<feature type="transmembrane region" description="Helical" evidence="4">
    <location>
        <begin position="6"/>
        <end position="29"/>
    </location>
</feature>
<dbReference type="EMBL" id="QETB01000003">
    <property type="protein sequence ID" value="PWF26449.1"/>
    <property type="molecule type" value="Genomic_DNA"/>
</dbReference>
<dbReference type="InterPro" id="IPR046342">
    <property type="entry name" value="CBS_dom_sf"/>
</dbReference>
<accession>A0A2V1K5Y2</accession>
<feature type="domain" description="CBS" evidence="5">
    <location>
        <begin position="268"/>
        <end position="325"/>
    </location>
</feature>
<dbReference type="PANTHER" id="PTHR43099">
    <property type="entry name" value="UPF0053 PROTEIN YRKA"/>
    <property type="match status" value="1"/>
</dbReference>
<feature type="transmembrane region" description="Helical" evidence="4">
    <location>
        <begin position="66"/>
        <end position="88"/>
    </location>
</feature>
<keyword evidence="7" id="KW-1185">Reference proteome</keyword>
<dbReference type="RefSeq" id="WP_109093522.1">
    <property type="nucleotide sequence ID" value="NZ_QETB01000003.1"/>
</dbReference>
<dbReference type="SUPFAM" id="SSF54631">
    <property type="entry name" value="CBS-domain pair"/>
    <property type="match status" value="1"/>
</dbReference>
<dbReference type="PROSITE" id="PS51371">
    <property type="entry name" value="CBS"/>
    <property type="match status" value="2"/>
</dbReference>
<dbReference type="InterPro" id="IPR051676">
    <property type="entry name" value="UPF0053_domain"/>
</dbReference>
<dbReference type="SMART" id="SM00116">
    <property type="entry name" value="CBS"/>
    <property type="match status" value="2"/>
</dbReference>
<proteinExistence type="predicted"/>
<dbReference type="Proteomes" id="UP000245283">
    <property type="component" value="Unassembled WGS sequence"/>
</dbReference>
<dbReference type="InterPro" id="IPR016169">
    <property type="entry name" value="FAD-bd_PCMH_sub2"/>
</dbReference>
<dbReference type="PANTHER" id="PTHR43099:SF5">
    <property type="entry name" value="HLYC_CORC FAMILY TRANSPORTER"/>
    <property type="match status" value="1"/>
</dbReference>
<dbReference type="OrthoDB" id="110231at2"/>
<evidence type="ECO:0000256" key="1">
    <source>
        <dbReference type="ARBA" id="ARBA00022737"/>
    </source>
</evidence>
<dbReference type="InterPro" id="IPR000644">
    <property type="entry name" value="CBS_dom"/>
</dbReference>
<feature type="transmembrane region" description="Helical" evidence="4">
    <location>
        <begin position="94"/>
        <end position="114"/>
    </location>
</feature>
<protein>
    <submittedName>
        <fullName evidence="6">HlyC/CorC family transporter</fullName>
    </submittedName>
</protein>
<keyword evidence="2 3" id="KW-0129">CBS domain</keyword>
<evidence type="ECO:0000313" key="7">
    <source>
        <dbReference type="Proteomes" id="UP000245283"/>
    </source>
</evidence>
<evidence type="ECO:0000259" key="5">
    <source>
        <dbReference type="PROSITE" id="PS51371"/>
    </source>
</evidence>
<dbReference type="GO" id="GO:0050660">
    <property type="term" value="F:flavin adenine dinucleotide binding"/>
    <property type="evidence" value="ECO:0007669"/>
    <property type="project" value="InterPro"/>
</dbReference>
<organism evidence="6 7">
    <name type="scientific">Ancrocorticia populi</name>
    <dbReference type="NCBI Taxonomy" id="2175228"/>
    <lineage>
        <taxon>Bacteria</taxon>
        <taxon>Bacillati</taxon>
        <taxon>Actinomycetota</taxon>
        <taxon>Actinomycetes</taxon>
        <taxon>Actinomycetales</taxon>
        <taxon>Actinomycetaceae</taxon>
        <taxon>Ancrocorticia</taxon>
    </lineage>
</organism>
<keyword evidence="4" id="KW-1133">Transmembrane helix</keyword>
<evidence type="ECO:0000313" key="6">
    <source>
        <dbReference type="EMBL" id="PWF26449.1"/>
    </source>
</evidence>
<dbReference type="Pfam" id="PF03471">
    <property type="entry name" value="CorC_HlyC"/>
    <property type="match status" value="1"/>
</dbReference>
<evidence type="ECO:0000256" key="3">
    <source>
        <dbReference type="PROSITE-ProRule" id="PRU00703"/>
    </source>
</evidence>
<sequence length="421" mass="45882">MDTGDLPIGLLSALALIFLAATMACTAALSALGRVTRSEVEDAVSGGGRGAQRIAKILDRREAADVGLVTSRFALTSGFAFSAALVAASVANTWWELVLIFVGVLVVCLLLQIAASPTTFGVNRPVWVLSSGSIIILPLAVAFGPFVRRRGPSPEEFEQRQEDQLALMVEHVAESEALDDNDREMLQSMFEMSNTMVREVMVPRTDMIAIGVDQYIDSALSLFTRSGYSRVPVIGESVDDLLGVLYLKDAIQHTHHRSDAEGLTVREVMREPFFVPETQMVDVLMRQMQSDQIHIALAVDEYGGIAGLVTIEDLVEELVGEIADEHDRAEPVVERIDEDTYRVPARFPIDDMGELFGVDLDDDDVDTAGGLLAKLLGRVPLAGAEAEIDGIRLIAERFEGRRRALATLIATRAKDEAEDDE</sequence>
<dbReference type="InterPro" id="IPR036318">
    <property type="entry name" value="FAD-bd_PCMH-like_sf"/>
</dbReference>
<dbReference type="SMART" id="SM01091">
    <property type="entry name" value="CorC_HlyC"/>
    <property type="match status" value="1"/>
</dbReference>
<feature type="transmembrane region" description="Helical" evidence="4">
    <location>
        <begin position="126"/>
        <end position="147"/>
    </location>
</feature>
<dbReference type="InterPro" id="IPR005170">
    <property type="entry name" value="Transptr-assoc_dom"/>
</dbReference>
<keyword evidence="4" id="KW-0812">Transmembrane</keyword>
<evidence type="ECO:0000256" key="4">
    <source>
        <dbReference type="SAM" id="Phobius"/>
    </source>
</evidence>
<dbReference type="Gene3D" id="3.10.580.10">
    <property type="entry name" value="CBS-domain"/>
    <property type="match status" value="1"/>
</dbReference>
<dbReference type="InterPro" id="IPR044751">
    <property type="entry name" value="Ion_transp-like_CBS"/>
</dbReference>
<comment type="caution">
    <text evidence="6">The sequence shown here is derived from an EMBL/GenBank/DDBJ whole genome shotgun (WGS) entry which is preliminary data.</text>
</comment>
<feature type="domain" description="CBS" evidence="5">
    <location>
        <begin position="201"/>
        <end position="261"/>
    </location>
</feature>
<dbReference type="FunFam" id="3.10.580.10:FF:000002">
    <property type="entry name" value="Magnesium/cobalt efflux protein CorC"/>
    <property type="match status" value="1"/>
</dbReference>
<dbReference type="SUPFAM" id="SSF56176">
    <property type="entry name" value="FAD-binding/transporter-associated domain-like"/>
    <property type="match status" value="1"/>
</dbReference>
<gene>
    <name evidence="6" type="ORF">DD236_06195</name>
</gene>
<name>A0A2V1K5Y2_9ACTO</name>
<reference evidence="7" key="1">
    <citation type="submission" date="2018-05" db="EMBL/GenBank/DDBJ databases">
        <authorList>
            <person name="Li Y."/>
        </authorList>
    </citation>
    <scope>NUCLEOTIDE SEQUENCE [LARGE SCALE GENOMIC DNA]</scope>
    <source>
        <strain evidence="7">sk1b4</strain>
    </source>
</reference>